<reference evidence="4 5" key="1">
    <citation type="submission" date="2017-03" db="EMBL/GenBank/DDBJ databases">
        <authorList>
            <person name="Afonso C.L."/>
            <person name="Miller P.J."/>
            <person name="Scott M.A."/>
            <person name="Spackman E."/>
            <person name="Goraichik I."/>
            <person name="Dimitrov K.M."/>
            <person name="Suarez D.L."/>
            <person name="Swayne D.E."/>
        </authorList>
    </citation>
    <scope>NUCLEOTIDE SEQUENCE [LARGE SCALE GENOMIC DNA]</scope>
    <source>
        <strain evidence="4 5">CECT 7450</strain>
    </source>
</reference>
<feature type="domain" description="CoA-binding" evidence="3">
    <location>
        <begin position="12"/>
        <end position="102"/>
    </location>
</feature>
<protein>
    <recommendedName>
        <fullName evidence="3">CoA-binding domain-containing protein</fullName>
    </recommendedName>
</protein>
<dbReference type="PANTHER" id="PTHR42793:SF4">
    <property type="entry name" value="BLL6376 PROTEIN"/>
    <property type="match status" value="1"/>
</dbReference>
<dbReference type="SUPFAM" id="SSF52210">
    <property type="entry name" value="Succinyl-CoA synthetase domains"/>
    <property type="match status" value="2"/>
</dbReference>
<dbReference type="RefSeq" id="WP_085805102.1">
    <property type="nucleotide sequence ID" value="NZ_FWFX01000004.1"/>
</dbReference>
<evidence type="ECO:0000313" key="4">
    <source>
        <dbReference type="EMBL" id="SLN34421.1"/>
    </source>
</evidence>
<evidence type="ECO:0000256" key="2">
    <source>
        <dbReference type="ARBA" id="ARBA00060888"/>
    </source>
</evidence>
<evidence type="ECO:0000313" key="5">
    <source>
        <dbReference type="Proteomes" id="UP000193061"/>
    </source>
</evidence>
<proteinExistence type="inferred from homology"/>
<dbReference type="OrthoDB" id="9807426at2"/>
<accession>A0A1X6YZW8</accession>
<dbReference type="Gene3D" id="3.40.50.261">
    <property type="entry name" value="Succinyl-CoA synthetase domains"/>
    <property type="match status" value="2"/>
</dbReference>
<dbReference type="Pfam" id="PF13607">
    <property type="entry name" value="Succ_CoA_lig"/>
    <property type="match status" value="1"/>
</dbReference>
<sequence>MTPERRKNFDRLLNPRHIAFVGGRDAIIAINEARRRGFKGDMWAVNPKRDALAGLTCYATLQDLPAAPDAVFLAIPTHAAVAAIQQLSDMGAGGIVCYAAGFKEAGEDGARAEEALRQAVGEMALIGPNCYGMINYIGNAALWPFEHGGNSPGYGAAIITQSGMFSSDITMSQRSLPMAYMISAGNQAVMGLEDYLEVLSDDPAVRAIGLHIEGLRDIPHFERAALKALQNDTPVVALKTGTSQIGSALTISHTGSLSGANELYEALFKRTGVISVSNPSQFLETLKYLCVVDAPKGHRVAGFTCSGGGATMLADHSEKIGLTYPKITGDHVDNLTKLLPDIATVSNPLDYTTPIWGQPEHTYPVFSQAMTAMQADAAVLVQDYPAVGIDDSKIYYQNDAAGFAQAAAAQDLPAAICATIPENIDAETREFLISKGVAPMQGIHECLNAITQAASWCEGRTRILAEPPDPLQVAVVSDRVTLVTEDAGKDWVADVGVSIPKGRCVGAAEAQGVAQNIGYPVVLKMMSHQLAHKTEAGAVKLGITNDEELAGAIFAIKNDVQAYAPDAVTDRYLVEAMSPSPLAELIIGIRCDSQFGAALTLGSGGILVELIQDAQTLLLPCSVQDIKQAIKDLKAGQLLQGFRGRAPADLDLIAQNVYQLCNAFLDQSDTLAEVEINPLFVYADQICAVDVLLHKVA</sequence>
<dbReference type="InterPro" id="IPR032875">
    <property type="entry name" value="Succ_CoA_lig_flav_dom"/>
</dbReference>
<dbReference type="InterPro" id="IPR003781">
    <property type="entry name" value="CoA-bd"/>
</dbReference>
<dbReference type="InterPro" id="IPR036291">
    <property type="entry name" value="NAD(P)-bd_dom_sf"/>
</dbReference>
<dbReference type="Gene3D" id="3.30.1490.20">
    <property type="entry name" value="ATP-grasp fold, A domain"/>
    <property type="match status" value="1"/>
</dbReference>
<evidence type="ECO:0000259" key="3">
    <source>
        <dbReference type="SMART" id="SM00881"/>
    </source>
</evidence>
<dbReference type="GO" id="GO:0006099">
    <property type="term" value="P:tricarboxylic acid cycle"/>
    <property type="evidence" value="ECO:0007669"/>
    <property type="project" value="UniProtKB-KW"/>
</dbReference>
<organism evidence="4 5">
    <name type="scientific">Roseovarius albus</name>
    <dbReference type="NCBI Taxonomy" id="1247867"/>
    <lineage>
        <taxon>Bacteria</taxon>
        <taxon>Pseudomonadati</taxon>
        <taxon>Pseudomonadota</taxon>
        <taxon>Alphaproteobacteria</taxon>
        <taxon>Rhodobacterales</taxon>
        <taxon>Roseobacteraceae</taxon>
        <taxon>Roseovarius</taxon>
    </lineage>
</organism>
<comment type="similarity">
    <text evidence="2">In the N-terminal section; belongs to the acetate CoA ligase alpha subunit family.</text>
</comment>
<dbReference type="SUPFAM" id="SSF51735">
    <property type="entry name" value="NAD(P)-binding Rossmann-fold domains"/>
    <property type="match status" value="1"/>
</dbReference>
<dbReference type="SMART" id="SM00881">
    <property type="entry name" value="CoA_binding"/>
    <property type="match status" value="1"/>
</dbReference>
<dbReference type="EMBL" id="FWFX01000004">
    <property type="protein sequence ID" value="SLN34421.1"/>
    <property type="molecule type" value="Genomic_DNA"/>
</dbReference>
<keyword evidence="5" id="KW-1185">Reference proteome</keyword>
<gene>
    <name evidence="4" type="ORF">ROA7450_01546</name>
</gene>
<dbReference type="Proteomes" id="UP000193061">
    <property type="component" value="Unassembled WGS sequence"/>
</dbReference>
<dbReference type="InterPro" id="IPR013815">
    <property type="entry name" value="ATP_grasp_subdomain_1"/>
</dbReference>
<dbReference type="GO" id="GO:0005524">
    <property type="term" value="F:ATP binding"/>
    <property type="evidence" value="ECO:0007669"/>
    <property type="project" value="InterPro"/>
</dbReference>
<dbReference type="SUPFAM" id="SSF56059">
    <property type="entry name" value="Glutathione synthetase ATP-binding domain-like"/>
    <property type="match status" value="1"/>
</dbReference>
<dbReference type="PANTHER" id="PTHR42793">
    <property type="entry name" value="COA BINDING DOMAIN CONTAINING PROTEIN"/>
    <property type="match status" value="1"/>
</dbReference>
<dbReference type="Pfam" id="PF13549">
    <property type="entry name" value="ATP-grasp_5"/>
    <property type="match status" value="1"/>
</dbReference>
<dbReference type="InterPro" id="IPR016102">
    <property type="entry name" value="Succinyl-CoA_synth-like"/>
</dbReference>
<keyword evidence="1" id="KW-0816">Tricarboxylic acid cycle</keyword>
<dbReference type="Gene3D" id="3.40.50.720">
    <property type="entry name" value="NAD(P)-binding Rossmann-like Domain"/>
    <property type="match status" value="1"/>
</dbReference>
<dbReference type="Pfam" id="PF13380">
    <property type="entry name" value="CoA_binding_2"/>
    <property type="match status" value="1"/>
</dbReference>
<dbReference type="AlphaFoldDB" id="A0A1X6YZW8"/>
<dbReference type="FunFam" id="3.30.1490.20:FF:000020">
    <property type="entry name" value="Protein lysine acetyltransferase"/>
    <property type="match status" value="1"/>
</dbReference>
<name>A0A1X6YZW8_9RHOB</name>
<dbReference type="Gene3D" id="3.30.470.20">
    <property type="entry name" value="ATP-grasp fold, B domain"/>
    <property type="match status" value="1"/>
</dbReference>
<dbReference type="FunFam" id="3.40.50.261:FF:000021">
    <property type="entry name" value="Acetyl-CoA synthetase, putative"/>
    <property type="match status" value="1"/>
</dbReference>
<evidence type="ECO:0000256" key="1">
    <source>
        <dbReference type="ARBA" id="ARBA00022532"/>
    </source>
</evidence>